<sequence length="81" mass="9156">MLLRQQRQAIVGKGQVVGENGATATLLGFINQSNKKTKIDEMMEDMEGSDDEDDRKARPEFITTFGGVQEKENAQRREYCC</sequence>
<dbReference type="Proteomes" id="UP000005237">
    <property type="component" value="Unassembled WGS sequence"/>
</dbReference>
<evidence type="ECO:0000313" key="1">
    <source>
        <dbReference type="EnsemblMetazoa" id="CJA39682b.1"/>
    </source>
</evidence>
<accession>A0A8R1IN51</accession>
<organism evidence="1 2">
    <name type="scientific">Caenorhabditis japonica</name>
    <dbReference type="NCBI Taxonomy" id="281687"/>
    <lineage>
        <taxon>Eukaryota</taxon>
        <taxon>Metazoa</taxon>
        <taxon>Ecdysozoa</taxon>
        <taxon>Nematoda</taxon>
        <taxon>Chromadorea</taxon>
        <taxon>Rhabditida</taxon>
        <taxon>Rhabditina</taxon>
        <taxon>Rhabditomorpha</taxon>
        <taxon>Rhabditoidea</taxon>
        <taxon>Rhabditidae</taxon>
        <taxon>Peloderinae</taxon>
        <taxon>Caenorhabditis</taxon>
    </lineage>
</organism>
<reference evidence="2" key="1">
    <citation type="submission" date="2010-08" db="EMBL/GenBank/DDBJ databases">
        <authorList>
            <consortium name="Caenorhabditis japonica Sequencing Consortium"/>
            <person name="Wilson R.K."/>
        </authorList>
    </citation>
    <scope>NUCLEOTIDE SEQUENCE [LARGE SCALE GENOMIC DNA]</scope>
    <source>
        <strain evidence="2">DF5081</strain>
    </source>
</reference>
<dbReference type="EnsemblMetazoa" id="CJA39682b.1">
    <property type="protein sequence ID" value="CJA39682b.1"/>
    <property type="gene ID" value="WBGene00215529"/>
</dbReference>
<keyword evidence="2" id="KW-1185">Reference proteome</keyword>
<name>A0A8R1IN51_CAEJA</name>
<protein>
    <submittedName>
        <fullName evidence="1">Uncharacterized protein</fullName>
    </submittedName>
</protein>
<proteinExistence type="predicted"/>
<evidence type="ECO:0000313" key="2">
    <source>
        <dbReference type="Proteomes" id="UP000005237"/>
    </source>
</evidence>
<dbReference type="AlphaFoldDB" id="A0A8R1IN51"/>
<reference evidence="1" key="2">
    <citation type="submission" date="2022-06" db="UniProtKB">
        <authorList>
            <consortium name="EnsemblMetazoa"/>
        </authorList>
    </citation>
    <scope>IDENTIFICATION</scope>
    <source>
        <strain evidence="1">DF5081</strain>
    </source>
</reference>